<dbReference type="RefSeq" id="WP_108742212.1">
    <property type="nucleotide sequence ID" value="NZ_CP020918.1"/>
</dbReference>
<dbReference type="InterPro" id="IPR001763">
    <property type="entry name" value="Rhodanese-like_dom"/>
</dbReference>
<gene>
    <name evidence="3" type="ORF">FFWV33_18165</name>
</gene>
<evidence type="ECO:0000313" key="3">
    <source>
        <dbReference type="EMBL" id="AWG23316.1"/>
    </source>
</evidence>
<evidence type="ECO:0000256" key="1">
    <source>
        <dbReference type="SAM" id="SignalP"/>
    </source>
</evidence>
<dbReference type="InterPro" id="IPR036873">
    <property type="entry name" value="Rhodanese-like_dom_sf"/>
</dbReference>
<sequence length="163" mass="18664">MRLLLITFLFAFNLMCNAQSTVATVLKKYNTQSVPYITSTQLKNNNYILFDSREFSEYKVSHIPNAIFVGFNHFKPETVTSAVKNRSTPIVVYCSIGVRSEQIGEKLQKLGYTNVHNLYGGIFEYKNNGGTVLNQANKKTDSIHTYNKQWSVYLKKGIKIYEN</sequence>
<organism evidence="3 4">
    <name type="scientific">Flavobacterium faecale</name>
    <dbReference type="NCBI Taxonomy" id="1355330"/>
    <lineage>
        <taxon>Bacteria</taxon>
        <taxon>Pseudomonadati</taxon>
        <taxon>Bacteroidota</taxon>
        <taxon>Flavobacteriia</taxon>
        <taxon>Flavobacteriales</taxon>
        <taxon>Flavobacteriaceae</taxon>
        <taxon>Flavobacterium</taxon>
    </lineage>
</organism>
<dbReference type="KEGG" id="ffa:FFWV33_18165"/>
<dbReference type="PROSITE" id="PS50206">
    <property type="entry name" value="RHODANESE_3"/>
    <property type="match status" value="1"/>
</dbReference>
<accession>A0A2S1LIK7</accession>
<dbReference type="GO" id="GO:0004792">
    <property type="term" value="F:thiosulfate-cyanide sulfurtransferase activity"/>
    <property type="evidence" value="ECO:0007669"/>
    <property type="project" value="TreeGrafter"/>
</dbReference>
<evidence type="ECO:0000313" key="4">
    <source>
        <dbReference type="Proteomes" id="UP000244527"/>
    </source>
</evidence>
<dbReference type="SUPFAM" id="SSF52821">
    <property type="entry name" value="Rhodanese/Cell cycle control phosphatase"/>
    <property type="match status" value="1"/>
</dbReference>
<dbReference type="PANTHER" id="PTHR44086">
    <property type="entry name" value="THIOSULFATE SULFURTRANSFERASE RDL2, MITOCHONDRIAL-RELATED"/>
    <property type="match status" value="1"/>
</dbReference>
<dbReference type="Pfam" id="PF00581">
    <property type="entry name" value="Rhodanese"/>
    <property type="match status" value="1"/>
</dbReference>
<dbReference type="Gene3D" id="3.40.250.10">
    <property type="entry name" value="Rhodanese-like domain"/>
    <property type="match status" value="1"/>
</dbReference>
<dbReference type="EMBL" id="CP020918">
    <property type="protein sequence ID" value="AWG23316.1"/>
    <property type="molecule type" value="Genomic_DNA"/>
</dbReference>
<protein>
    <submittedName>
        <fullName evidence="3">Rhodanese</fullName>
    </submittedName>
</protein>
<keyword evidence="1" id="KW-0732">Signal</keyword>
<dbReference type="OrthoDB" id="598065at2"/>
<dbReference type="Proteomes" id="UP000244527">
    <property type="component" value="Chromosome"/>
</dbReference>
<feature type="signal peptide" evidence="1">
    <location>
        <begin position="1"/>
        <end position="18"/>
    </location>
</feature>
<dbReference type="AlphaFoldDB" id="A0A2S1LIK7"/>
<evidence type="ECO:0000259" key="2">
    <source>
        <dbReference type="PROSITE" id="PS50206"/>
    </source>
</evidence>
<feature type="chain" id="PRO_5015671052" evidence="1">
    <location>
        <begin position="19"/>
        <end position="163"/>
    </location>
</feature>
<dbReference type="SMART" id="SM00450">
    <property type="entry name" value="RHOD"/>
    <property type="match status" value="1"/>
</dbReference>
<keyword evidence="4" id="KW-1185">Reference proteome</keyword>
<reference evidence="3 4" key="1">
    <citation type="submission" date="2017-04" db="EMBL/GenBank/DDBJ databases">
        <title>Compelte genome sequence of WV33.</title>
        <authorList>
            <person name="Lee P.C."/>
        </authorList>
    </citation>
    <scope>NUCLEOTIDE SEQUENCE [LARGE SCALE GENOMIC DNA]</scope>
    <source>
        <strain evidence="3 4">WV33</strain>
    </source>
</reference>
<proteinExistence type="predicted"/>
<name>A0A2S1LIK7_9FLAO</name>
<dbReference type="NCBIfam" id="NF045521">
    <property type="entry name" value="rhoda_near_glyco"/>
    <property type="match status" value="1"/>
</dbReference>
<dbReference type="CDD" id="cd00158">
    <property type="entry name" value="RHOD"/>
    <property type="match status" value="1"/>
</dbReference>
<dbReference type="PANTHER" id="PTHR44086:SF10">
    <property type="entry name" value="THIOSULFATE SULFURTRANSFERASE_RHODANESE-LIKE DOMAIN-CONTAINING PROTEIN 3"/>
    <property type="match status" value="1"/>
</dbReference>
<feature type="domain" description="Rhodanese" evidence="2">
    <location>
        <begin position="43"/>
        <end position="134"/>
    </location>
</feature>